<evidence type="ECO:0000259" key="3">
    <source>
        <dbReference type="Pfam" id="PF12849"/>
    </source>
</evidence>
<dbReference type="PANTHER" id="PTHR30570">
    <property type="entry name" value="PERIPLASMIC PHOSPHATE BINDING COMPONENT OF PHOSPHATE ABC TRANSPORTER"/>
    <property type="match status" value="1"/>
</dbReference>
<keyword evidence="5" id="KW-1185">Reference proteome</keyword>
<proteinExistence type="predicted"/>
<evidence type="ECO:0000313" key="5">
    <source>
        <dbReference type="Proteomes" id="UP000024942"/>
    </source>
</evidence>
<dbReference type="Pfam" id="PF12849">
    <property type="entry name" value="PBP_like_2"/>
    <property type="match status" value="1"/>
</dbReference>
<dbReference type="SUPFAM" id="SSF53850">
    <property type="entry name" value="Periplasmic binding protein-like II"/>
    <property type="match status" value="1"/>
</dbReference>
<dbReference type="Gene3D" id="3.40.190.10">
    <property type="entry name" value="Periplasmic binding protein-like II"/>
    <property type="match status" value="2"/>
</dbReference>
<sequence>MKSGMTFGAISLMALALVACGKTDLSTLDASEAAPDRPELTGSSEKIKVVGSSTVSPFATTVAERFGATSGFPTPIVETTGTGGGFKAFCQGVGPDQPSISDASRPIKDSEAELCASNGVTEITPVEIGYDGIVIANSKEGPDFDVTKTQLYLALAQDVPNEAGEFEPNPYKSWHDVDASLPDEPIMVFGPPPTSGTRDAFVELGMEHGAETVPAMAALKASDPKAFADRAHTIRTDGAWIDFGENDTAIIQSLVKTPTAMGVLGFSYLEQNADRVKGAHLSGVPATFEMINSGQYGLSRVMLFYVKDQNLTLVPGLIDFVEAFTSESAFGPDGYLVEKGLIPLSDDDRAAQRVIVEGLKTASN</sequence>
<dbReference type="PATRIC" id="fig|1280953.3.peg.164"/>
<dbReference type="PANTHER" id="PTHR30570:SF1">
    <property type="entry name" value="PHOSPHATE-BINDING PROTEIN PSTS"/>
    <property type="match status" value="1"/>
</dbReference>
<dbReference type="EMBL" id="ARYL01000001">
    <property type="protein sequence ID" value="KDA04385.1"/>
    <property type="molecule type" value="Genomic_DNA"/>
</dbReference>
<comment type="caution">
    <text evidence="4">The sequence shown here is derived from an EMBL/GenBank/DDBJ whole genome shotgun (WGS) entry which is preliminary data.</text>
</comment>
<dbReference type="eggNOG" id="COG0226">
    <property type="taxonomic scope" value="Bacteria"/>
</dbReference>
<dbReference type="PROSITE" id="PS51257">
    <property type="entry name" value="PROKAR_LIPOPROTEIN"/>
    <property type="match status" value="1"/>
</dbReference>
<keyword evidence="1 2" id="KW-0732">Signal</keyword>
<dbReference type="RefSeq" id="WP_035534799.1">
    <property type="nucleotide sequence ID" value="NZ_ARYL01000001.1"/>
</dbReference>
<evidence type="ECO:0000313" key="4">
    <source>
        <dbReference type="EMBL" id="KDA04385.1"/>
    </source>
</evidence>
<dbReference type="InterPro" id="IPR050811">
    <property type="entry name" value="Phosphate_ABC_transporter"/>
</dbReference>
<gene>
    <name evidence="4" type="ORF">HOC_00830</name>
</gene>
<dbReference type="InterPro" id="IPR024370">
    <property type="entry name" value="PBP_domain"/>
</dbReference>
<dbReference type="AlphaFoldDB" id="A0A059GCW2"/>
<feature type="signal peptide" evidence="2">
    <location>
        <begin position="1"/>
        <end position="21"/>
    </location>
</feature>
<dbReference type="Proteomes" id="UP000024942">
    <property type="component" value="Unassembled WGS sequence"/>
</dbReference>
<feature type="domain" description="PBP" evidence="3">
    <location>
        <begin position="43"/>
        <end position="327"/>
    </location>
</feature>
<dbReference type="STRING" id="1280953.HOC_00830"/>
<reference evidence="4 5" key="1">
    <citation type="journal article" date="2014" name="Antonie Van Leeuwenhoek">
        <title>Hyphomonas beringensis sp. nov. and Hyphomonas chukchiensis sp. nov., isolated from surface seawater of the Bering Sea and Chukchi Sea.</title>
        <authorList>
            <person name="Li C."/>
            <person name="Lai Q."/>
            <person name="Li G."/>
            <person name="Dong C."/>
            <person name="Wang J."/>
            <person name="Liao Y."/>
            <person name="Shao Z."/>
        </authorList>
    </citation>
    <scope>NUCLEOTIDE SEQUENCE [LARGE SCALE GENOMIC DNA]</scope>
    <source>
        <strain evidence="4 5">SCH89</strain>
    </source>
</reference>
<feature type="chain" id="PRO_5001573288" evidence="2">
    <location>
        <begin position="22"/>
        <end position="364"/>
    </location>
</feature>
<evidence type="ECO:0000256" key="2">
    <source>
        <dbReference type="SAM" id="SignalP"/>
    </source>
</evidence>
<organism evidence="4 5">
    <name type="scientific">Hyphomonas oceanitis SCH89</name>
    <dbReference type="NCBI Taxonomy" id="1280953"/>
    <lineage>
        <taxon>Bacteria</taxon>
        <taxon>Pseudomonadati</taxon>
        <taxon>Pseudomonadota</taxon>
        <taxon>Alphaproteobacteria</taxon>
        <taxon>Hyphomonadales</taxon>
        <taxon>Hyphomonadaceae</taxon>
        <taxon>Hyphomonas</taxon>
    </lineage>
</organism>
<evidence type="ECO:0000256" key="1">
    <source>
        <dbReference type="ARBA" id="ARBA00022729"/>
    </source>
</evidence>
<name>A0A059GCW2_9PROT</name>
<protein>
    <submittedName>
        <fullName evidence="4">Putative phosphate ABC transporter periplasmic phosphate-binding protein</fullName>
    </submittedName>
</protein>
<accession>A0A059GCW2</accession>